<dbReference type="Gene3D" id="3.40.50.720">
    <property type="entry name" value="NAD(P)-binding Rossmann-like Domain"/>
    <property type="match status" value="1"/>
</dbReference>
<dbReference type="Pfam" id="PF13460">
    <property type="entry name" value="NAD_binding_10"/>
    <property type="match status" value="1"/>
</dbReference>
<dbReference type="InterPro" id="IPR016040">
    <property type="entry name" value="NAD(P)-bd_dom"/>
</dbReference>
<name>A0A854W8E3_9STRE</name>
<protein>
    <submittedName>
        <fullName evidence="2">NmrA-like family protein</fullName>
    </submittedName>
</protein>
<feature type="domain" description="NAD(P)-binding" evidence="1">
    <location>
        <begin position="8"/>
        <end position="182"/>
    </location>
</feature>
<dbReference type="PANTHER" id="PTHR43355">
    <property type="entry name" value="FLAVIN REDUCTASE (NADPH)"/>
    <property type="match status" value="1"/>
</dbReference>
<gene>
    <name evidence="2" type="ORF">A9Y57_01252</name>
</gene>
<comment type="caution">
    <text evidence="2">The sequence shown here is derived from an EMBL/GenBank/DDBJ whole genome shotgun (WGS) entry which is preliminary data.</text>
</comment>
<dbReference type="SUPFAM" id="SSF51735">
    <property type="entry name" value="NAD(P)-binding Rossmann-fold domains"/>
    <property type="match status" value="1"/>
</dbReference>
<sequence>MKNILIIGATGSLGETLRRKFANQDQYQLTLFSRGSNLLRVNENEQAMAASVFEDEKLNQAMQKQDIVFVALSGNLPEMIKPILKVMYDNKVKRIVFVSSIGIYNEIRGSGNISNNPILQPYRQTADIVEESGLDYTILRPAWFDNGSDTTCQISFKGETVTGHDVSRKAIIELVSTIIDQPERYLNQNIALFR</sequence>
<dbReference type="RefSeq" id="WP_096633618.1">
    <property type="nucleotide sequence ID" value="NZ_NSGR01000008.1"/>
</dbReference>
<evidence type="ECO:0000313" key="3">
    <source>
        <dbReference type="Proteomes" id="UP000217465"/>
    </source>
</evidence>
<dbReference type="Proteomes" id="UP000217465">
    <property type="component" value="Unassembled WGS sequence"/>
</dbReference>
<proteinExistence type="predicted"/>
<evidence type="ECO:0000313" key="2">
    <source>
        <dbReference type="EMBL" id="PCH12533.1"/>
    </source>
</evidence>
<evidence type="ECO:0000259" key="1">
    <source>
        <dbReference type="Pfam" id="PF13460"/>
    </source>
</evidence>
<reference evidence="2 3" key="1">
    <citation type="submission" date="2016-06" db="EMBL/GenBank/DDBJ databases">
        <authorList>
            <person name="Haines A.N."/>
            <person name="Council K.R."/>
        </authorList>
    </citation>
    <scope>NUCLEOTIDE SEQUENCE [LARGE SCALE GENOMIC DNA]</scope>
    <source>
        <strain evidence="2 3">SP158-29</strain>
    </source>
</reference>
<dbReference type="EMBL" id="NSGR01000008">
    <property type="protein sequence ID" value="PCH12533.1"/>
    <property type="molecule type" value="Genomic_DNA"/>
</dbReference>
<dbReference type="InterPro" id="IPR051606">
    <property type="entry name" value="Polyketide_Oxido-like"/>
</dbReference>
<dbReference type="GO" id="GO:0042602">
    <property type="term" value="F:riboflavin reductase (NADPH) activity"/>
    <property type="evidence" value="ECO:0007669"/>
    <property type="project" value="TreeGrafter"/>
</dbReference>
<dbReference type="InterPro" id="IPR036291">
    <property type="entry name" value="NAD(P)-bd_dom_sf"/>
</dbReference>
<organism evidence="2 3">
    <name type="scientific">Streptococcus parauberis</name>
    <dbReference type="NCBI Taxonomy" id="1348"/>
    <lineage>
        <taxon>Bacteria</taxon>
        <taxon>Bacillati</taxon>
        <taxon>Bacillota</taxon>
        <taxon>Bacilli</taxon>
        <taxon>Lactobacillales</taxon>
        <taxon>Streptococcaceae</taxon>
        <taxon>Streptococcus</taxon>
    </lineage>
</organism>
<dbReference type="GO" id="GO:0004074">
    <property type="term" value="F:biliverdin reductase [NAD(P)H] activity"/>
    <property type="evidence" value="ECO:0007669"/>
    <property type="project" value="TreeGrafter"/>
</dbReference>
<dbReference type="AlphaFoldDB" id="A0A854W8E3"/>
<dbReference type="PANTHER" id="PTHR43355:SF2">
    <property type="entry name" value="FLAVIN REDUCTASE (NADPH)"/>
    <property type="match status" value="1"/>
</dbReference>
<accession>A0A854W8E3</accession>